<dbReference type="OrthoDB" id="4323933at2"/>
<organism evidence="1 2">
    <name type="scientific">Streptomyces chrestomyceticus JCM 4735</name>
    <dbReference type="NCBI Taxonomy" id="1306181"/>
    <lineage>
        <taxon>Bacteria</taxon>
        <taxon>Bacillati</taxon>
        <taxon>Actinomycetota</taxon>
        <taxon>Actinomycetes</taxon>
        <taxon>Kitasatosporales</taxon>
        <taxon>Streptomycetaceae</taxon>
        <taxon>Streptomyces</taxon>
    </lineage>
</organism>
<dbReference type="AlphaFoldDB" id="A0A7U9PXM7"/>
<dbReference type="Proteomes" id="UP000287830">
    <property type="component" value="Unassembled WGS sequence"/>
</dbReference>
<comment type="caution">
    <text evidence="1">The sequence shown here is derived from an EMBL/GenBank/DDBJ whole genome shotgun (WGS) entry which is preliminary data.</text>
</comment>
<name>A0A7U9PXM7_9ACTN</name>
<sequence>MLLEFALHSLMDLVLWIGGKGLDRSRSARKTAAFRRGETVTLRCRFRIRAQGPAMHRGSITLNRSGVFLDGPGAKGLRLSAPATSATGGGRGGTTVDCTVTTKDGVTKQLELLLTTWDKELLKLITETMPAQA</sequence>
<dbReference type="RefSeq" id="WP_125042779.1">
    <property type="nucleotide sequence ID" value="NZ_BHZC01000001.1"/>
</dbReference>
<reference evidence="1 2" key="1">
    <citation type="submission" date="2018-11" db="EMBL/GenBank/DDBJ databases">
        <title>Whole genome sequence of Streptomyces chrestomyceticus NBRC 13444(T).</title>
        <authorList>
            <person name="Komaki H."/>
            <person name="Tamura T."/>
        </authorList>
    </citation>
    <scope>NUCLEOTIDE SEQUENCE [LARGE SCALE GENOMIC DNA]</scope>
    <source>
        <strain evidence="1 2">NBRC 13444</strain>
    </source>
</reference>
<dbReference type="EMBL" id="BHZC01000001">
    <property type="protein sequence ID" value="GCD32319.1"/>
    <property type="molecule type" value="Genomic_DNA"/>
</dbReference>
<dbReference type="GeneID" id="95619153"/>
<gene>
    <name evidence="1" type="ORF">OEIGOIKO_00030</name>
</gene>
<proteinExistence type="predicted"/>
<evidence type="ECO:0000313" key="1">
    <source>
        <dbReference type="EMBL" id="GCD32319.1"/>
    </source>
</evidence>
<protein>
    <submittedName>
        <fullName evidence="1">Uncharacterized protein</fullName>
    </submittedName>
</protein>
<accession>A0A7U9PXM7</accession>
<evidence type="ECO:0000313" key="2">
    <source>
        <dbReference type="Proteomes" id="UP000287830"/>
    </source>
</evidence>